<comment type="function">
    <text evidence="16">Peptidoglycan polymerase that is essential for cell division.</text>
</comment>
<evidence type="ECO:0000256" key="17">
    <source>
        <dbReference type="SAM" id="Phobius"/>
    </source>
</evidence>
<feature type="transmembrane region" description="Helical" evidence="17">
    <location>
        <begin position="176"/>
        <end position="196"/>
    </location>
</feature>
<evidence type="ECO:0000256" key="4">
    <source>
        <dbReference type="ARBA" id="ARBA00022692"/>
    </source>
</evidence>
<keyword evidence="6" id="KW-0573">Peptidoglycan synthesis</keyword>
<evidence type="ECO:0000256" key="12">
    <source>
        <dbReference type="ARBA" id="ARBA00041185"/>
    </source>
</evidence>
<evidence type="ECO:0000256" key="13">
    <source>
        <dbReference type="ARBA" id="ARBA00041418"/>
    </source>
</evidence>
<keyword evidence="3" id="KW-0808">Transferase</keyword>
<keyword evidence="2" id="KW-0328">Glycosyltransferase</keyword>
<evidence type="ECO:0000256" key="8">
    <source>
        <dbReference type="ARBA" id="ARBA00023136"/>
    </source>
</evidence>
<dbReference type="Pfam" id="PF01098">
    <property type="entry name" value="FTSW_RODA_SPOVE"/>
    <property type="match status" value="1"/>
</dbReference>
<reference evidence="18 19" key="1">
    <citation type="submission" date="2010-08" db="EMBL/GenBank/DDBJ databases">
        <authorList>
            <person name="Weinstock G."/>
            <person name="Sodergren E."/>
            <person name="Clifton S."/>
            <person name="Fulton L."/>
            <person name="Fulton B."/>
            <person name="Courtney L."/>
            <person name="Fronick C."/>
            <person name="Harrison M."/>
            <person name="Strong C."/>
            <person name="Farmer C."/>
            <person name="Delahaunty K."/>
            <person name="Markovic C."/>
            <person name="Hall O."/>
            <person name="Minx P."/>
            <person name="Tomlinson C."/>
            <person name="Mitreva M."/>
            <person name="Hou S."/>
            <person name="Chen J."/>
            <person name="Wollam A."/>
            <person name="Pepin K.H."/>
            <person name="Johnson M."/>
            <person name="Bhonagiri V."/>
            <person name="Zhang X."/>
            <person name="Suruliraj S."/>
            <person name="Warren W."/>
            <person name="Chinwalla A."/>
            <person name="Mardis E.R."/>
            <person name="Wilson R.K."/>
        </authorList>
    </citation>
    <scope>NUCLEOTIDE SEQUENCE [LARGE SCALE GENOMIC DNA]</scope>
    <source>
        <strain evidence="18 19">KLE1255</strain>
    </source>
</reference>
<dbReference type="GO" id="GO:0008955">
    <property type="term" value="F:peptidoglycan glycosyltransferase activity"/>
    <property type="evidence" value="ECO:0007669"/>
    <property type="project" value="UniProtKB-EC"/>
</dbReference>
<evidence type="ECO:0000256" key="9">
    <source>
        <dbReference type="ARBA" id="ARBA00032370"/>
    </source>
</evidence>
<accession>E2ZKP1</accession>
<evidence type="ECO:0000256" key="10">
    <source>
        <dbReference type="ARBA" id="ARBA00033270"/>
    </source>
</evidence>
<dbReference type="GO" id="GO:0032153">
    <property type="term" value="C:cell division site"/>
    <property type="evidence" value="ECO:0007669"/>
    <property type="project" value="TreeGrafter"/>
</dbReference>
<dbReference type="HOGENOM" id="CLU_029243_1_0_9"/>
<keyword evidence="5" id="KW-0133">Cell shape</keyword>
<dbReference type="GO" id="GO:0009252">
    <property type="term" value="P:peptidoglycan biosynthetic process"/>
    <property type="evidence" value="ECO:0007669"/>
    <property type="project" value="UniProtKB-KW"/>
</dbReference>
<dbReference type="GO" id="GO:0051301">
    <property type="term" value="P:cell division"/>
    <property type="evidence" value="ECO:0007669"/>
    <property type="project" value="InterPro"/>
</dbReference>
<feature type="transmembrane region" description="Helical" evidence="17">
    <location>
        <begin position="31"/>
        <end position="51"/>
    </location>
</feature>
<feature type="non-terminal residue" evidence="18">
    <location>
        <position position="455"/>
    </location>
</feature>
<dbReference type="eggNOG" id="COG0772">
    <property type="taxonomic scope" value="Bacteria"/>
</dbReference>
<feature type="transmembrane region" description="Helical" evidence="17">
    <location>
        <begin position="339"/>
        <end position="363"/>
    </location>
</feature>
<name>E2ZKP1_9FIRM</name>
<feature type="transmembrane region" description="Helical" evidence="17">
    <location>
        <begin position="72"/>
        <end position="88"/>
    </location>
</feature>
<evidence type="ECO:0000256" key="15">
    <source>
        <dbReference type="ARBA" id="ARBA00049902"/>
    </source>
</evidence>
<dbReference type="GO" id="GO:0005886">
    <property type="term" value="C:plasma membrane"/>
    <property type="evidence" value="ECO:0007669"/>
    <property type="project" value="TreeGrafter"/>
</dbReference>
<dbReference type="PANTHER" id="PTHR30474:SF2">
    <property type="entry name" value="PEPTIDOGLYCAN GLYCOSYLTRANSFERASE FTSW-RELATED"/>
    <property type="match status" value="1"/>
</dbReference>
<evidence type="ECO:0000256" key="5">
    <source>
        <dbReference type="ARBA" id="ARBA00022960"/>
    </source>
</evidence>
<comment type="caution">
    <text evidence="18">The sequence shown here is derived from an EMBL/GenBank/DDBJ whole genome shotgun (WGS) entry which is preliminary data.</text>
</comment>
<keyword evidence="7 17" id="KW-1133">Transmembrane helix</keyword>
<evidence type="ECO:0000256" key="7">
    <source>
        <dbReference type="ARBA" id="ARBA00022989"/>
    </source>
</evidence>
<keyword evidence="8 17" id="KW-0472">Membrane</keyword>
<evidence type="ECO:0000256" key="14">
    <source>
        <dbReference type="ARBA" id="ARBA00044770"/>
    </source>
</evidence>
<evidence type="ECO:0000256" key="1">
    <source>
        <dbReference type="ARBA" id="ARBA00004141"/>
    </source>
</evidence>
<keyword evidence="4 17" id="KW-0812">Transmembrane</keyword>
<dbReference type="Proteomes" id="UP000006028">
    <property type="component" value="Unassembled WGS sequence"/>
</dbReference>
<protein>
    <recommendedName>
        <fullName evidence="12">Probable peptidoglycan glycosyltransferase FtsW</fullName>
        <ecNumber evidence="14">2.4.99.28</ecNumber>
    </recommendedName>
    <alternativeName>
        <fullName evidence="13">Cell division protein FtsW</fullName>
    </alternativeName>
    <alternativeName>
        <fullName evidence="10">Cell wall polymerase</fullName>
    </alternativeName>
    <alternativeName>
        <fullName evidence="9">Peptidoglycan polymerase</fullName>
    </alternativeName>
</protein>
<organism evidence="18 19">
    <name type="scientific">Faecalibacterium cf. prausnitzii KLE1255</name>
    <dbReference type="NCBI Taxonomy" id="748224"/>
    <lineage>
        <taxon>Bacteria</taxon>
        <taxon>Bacillati</taxon>
        <taxon>Bacillota</taxon>
        <taxon>Clostridia</taxon>
        <taxon>Eubacteriales</taxon>
        <taxon>Oscillospiraceae</taxon>
        <taxon>Faecalibacterium</taxon>
    </lineage>
</organism>
<dbReference type="AlphaFoldDB" id="E2ZKP1"/>
<dbReference type="STRING" id="748224.HMPREF9436_02244"/>
<dbReference type="InterPro" id="IPR001182">
    <property type="entry name" value="FtsW/RodA"/>
</dbReference>
<feature type="transmembrane region" description="Helical" evidence="17">
    <location>
        <begin position="375"/>
        <end position="397"/>
    </location>
</feature>
<evidence type="ECO:0000256" key="11">
    <source>
        <dbReference type="ARBA" id="ARBA00038053"/>
    </source>
</evidence>
<evidence type="ECO:0000313" key="18">
    <source>
        <dbReference type="EMBL" id="EFQ06287.1"/>
    </source>
</evidence>
<dbReference type="EMBL" id="AECU01000173">
    <property type="protein sequence ID" value="EFQ06287.1"/>
    <property type="molecule type" value="Genomic_DNA"/>
</dbReference>
<evidence type="ECO:0000256" key="16">
    <source>
        <dbReference type="ARBA" id="ARBA00049966"/>
    </source>
</evidence>
<dbReference type="EC" id="2.4.99.28" evidence="14"/>
<feature type="transmembrane region" description="Helical" evidence="17">
    <location>
        <begin position="203"/>
        <end position="235"/>
    </location>
</feature>
<proteinExistence type="inferred from homology"/>
<dbReference type="PANTHER" id="PTHR30474">
    <property type="entry name" value="CELL CYCLE PROTEIN"/>
    <property type="match status" value="1"/>
</dbReference>
<dbReference type="GO" id="GO:0015648">
    <property type="term" value="F:lipid-linked peptidoglycan transporter activity"/>
    <property type="evidence" value="ECO:0007669"/>
    <property type="project" value="TreeGrafter"/>
</dbReference>
<sequence>MAATRRQHKNQKESAWVPPLQRDPGPWNRLLLNWLATLAIIMVFGLVMLYSASYTTGYLRMGDSLHYIKQQAICMAIGIGCMVVMSYVDHRFLRWASKPLYWVVLAMLAVTLTFAPLNGCRRWIRLGGLTLQTSEVAKFEMILLSSHLAASAPQIGRFSPSLREKIKPKDWLFIRIVRQLIVPVLPLVPVVLLLFLEPHMSGILLTTAIVGTILMLTGCGGVLTWCGAAAAALLLKPALTLVESIGYLQDRLNTWSDDLEALNDQTKQSLYAIGSGGLKGLGLGNSVEKQLWLPESTNDFIFSVVCEELGFIGAVLIIVLFILLIAQGLMIAYKAENQFCTMVGIGIMAQIAWQVFCNIAVVTNTIPNTGISLPFFSSGGTSLILLLAEMGVMVNIGRNGERAAQQRAAAHAQRQAAKAQRDAELKDRTINLDDARRARNELKRHVVEDQLRRGG</sequence>
<dbReference type="RefSeq" id="WP_005944089.1">
    <property type="nucleotide sequence ID" value="NZ_GL538341.1"/>
</dbReference>
<gene>
    <name evidence="18" type="ORF">HMPREF9436_02244</name>
</gene>
<dbReference type="GO" id="GO:0008360">
    <property type="term" value="P:regulation of cell shape"/>
    <property type="evidence" value="ECO:0007669"/>
    <property type="project" value="UniProtKB-KW"/>
</dbReference>
<comment type="similarity">
    <text evidence="11">Belongs to the SEDS family. FtsW subfamily.</text>
</comment>
<comment type="catalytic activity">
    <reaction evidence="15">
        <text>[GlcNAc-(1-&gt;4)-Mur2Ac(oyl-L-Ala-gamma-D-Glu-L-Lys-D-Ala-D-Ala)](n)-di-trans,octa-cis-undecaprenyl diphosphate + beta-D-GlcNAc-(1-&gt;4)-Mur2Ac(oyl-L-Ala-gamma-D-Glu-L-Lys-D-Ala-D-Ala)-di-trans,octa-cis-undecaprenyl diphosphate = [GlcNAc-(1-&gt;4)-Mur2Ac(oyl-L-Ala-gamma-D-Glu-L-Lys-D-Ala-D-Ala)](n+1)-di-trans,octa-cis-undecaprenyl diphosphate + di-trans,octa-cis-undecaprenyl diphosphate + H(+)</text>
        <dbReference type="Rhea" id="RHEA:23708"/>
        <dbReference type="Rhea" id="RHEA-COMP:9602"/>
        <dbReference type="Rhea" id="RHEA-COMP:9603"/>
        <dbReference type="ChEBI" id="CHEBI:15378"/>
        <dbReference type="ChEBI" id="CHEBI:58405"/>
        <dbReference type="ChEBI" id="CHEBI:60033"/>
        <dbReference type="ChEBI" id="CHEBI:78435"/>
        <dbReference type="EC" id="2.4.99.28"/>
    </reaction>
</comment>
<evidence type="ECO:0000256" key="6">
    <source>
        <dbReference type="ARBA" id="ARBA00022984"/>
    </source>
</evidence>
<evidence type="ECO:0000256" key="2">
    <source>
        <dbReference type="ARBA" id="ARBA00022676"/>
    </source>
</evidence>
<dbReference type="OrthoDB" id="9812661at2"/>
<feature type="transmembrane region" description="Helical" evidence="17">
    <location>
        <begin position="100"/>
        <end position="118"/>
    </location>
</feature>
<evidence type="ECO:0000313" key="19">
    <source>
        <dbReference type="Proteomes" id="UP000006028"/>
    </source>
</evidence>
<comment type="subcellular location">
    <subcellularLocation>
        <location evidence="1">Membrane</location>
        <topology evidence="1">Multi-pass membrane protein</topology>
    </subcellularLocation>
</comment>
<feature type="transmembrane region" description="Helical" evidence="17">
    <location>
        <begin position="309"/>
        <end position="332"/>
    </location>
</feature>
<evidence type="ECO:0000256" key="3">
    <source>
        <dbReference type="ARBA" id="ARBA00022679"/>
    </source>
</evidence>